<dbReference type="AlphaFoldDB" id="A0A4Q5IVS2"/>
<dbReference type="Pfam" id="PF26571">
    <property type="entry name" value="VldE"/>
    <property type="match status" value="1"/>
</dbReference>
<keyword evidence="4" id="KW-1185">Reference proteome</keyword>
<protein>
    <recommendedName>
        <fullName evidence="2">ARB-07466-like C-terminal domain-containing protein</fullName>
    </recommendedName>
</protein>
<name>A0A4Q5IVS2_9ACTN</name>
<dbReference type="InterPro" id="IPR058593">
    <property type="entry name" value="ARB_07466-like_C"/>
</dbReference>
<evidence type="ECO:0000259" key="2">
    <source>
        <dbReference type="Pfam" id="PF26571"/>
    </source>
</evidence>
<evidence type="ECO:0000256" key="1">
    <source>
        <dbReference type="SAM" id="MobiDB-lite"/>
    </source>
</evidence>
<reference evidence="3 4" key="1">
    <citation type="submission" date="2019-01" db="EMBL/GenBank/DDBJ databases">
        <title>Nocardioides guangzhouensis sp. nov., an actinobacterium isolated from soil.</title>
        <authorList>
            <person name="Fu Y."/>
            <person name="Cai Y."/>
            <person name="Lin Z."/>
            <person name="Chen P."/>
        </authorList>
    </citation>
    <scope>NUCLEOTIDE SEQUENCE [LARGE SCALE GENOMIC DNA]</scope>
    <source>
        <strain evidence="3 4">NBRC 105384</strain>
    </source>
</reference>
<sequence length="666" mass="70872">MSSAPPRPLLPARTLLRLRRLAGLVAALVVLVPAAANAVPIEDFSGYQPQTTCSPDPKPGTVALSKWLMSKYPGSGSSGISRACGASGVSEHKEGRAFDWRVSATSARDRGYVKDFFATIFAPDKDGNQAALARRMGIMYLIWDDHIYASYRGFEKRAYTHSGCRTKKSCSPTLRHRDHVHISLSRAGGAGETSWYHRNDAGWQSPVTPTPTPTTPTPPPSTPPPVGDPTPIPVGPPVEGELRFTKKKQLARVAVPLDKSTYTSKWKLRKGKQYKITVAGLVGYGAPDQVGDANCVWSPTTRSWLHSGNGVKVNGDLLFGRTCTGDHVYATTYVPTKSKPMRVKLASTTAAGTGRLVLTVSRKETDVSAKLPTYPALAAAPAVLPSSRGSLNTLAETVQVPADATTPVLTTQEVEAGARYRMTVSGVADLGGGVQTDGQCIGVGGAWYQAASLDLRSPGDDHGNLYVNGYPFGGDPTTDCAAHSHVMEFTAAETRQLQLAVWDPFPVSDNSGALTVTVQRLSSLASPQKARGESPQSGGIYWSMPVDTFAVNLASPEGTVSNMRLRKGERVTLVVSGAFTSHGVTADATCVNTGAGWVPRDPGLALEQDPLELWVDGVARPWGACNDAHTYSTSYVVEKSGPIRLAVMDLDFRDNAGSLEVALTRG</sequence>
<organism evidence="3 4">
    <name type="scientific">Nocardioides iriomotensis</name>
    <dbReference type="NCBI Taxonomy" id="715784"/>
    <lineage>
        <taxon>Bacteria</taxon>
        <taxon>Bacillati</taxon>
        <taxon>Actinomycetota</taxon>
        <taxon>Actinomycetes</taxon>
        <taxon>Propionibacteriales</taxon>
        <taxon>Nocardioidaceae</taxon>
        <taxon>Nocardioides</taxon>
    </lineage>
</organism>
<dbReference type="Proteomes" id="UP000291189">
    <property type="component" value="Unassembled WGS sequence"/>
</dbReference>
<dbReference type="EMBL" id="SDPU01000032">
    <property type="protein sequence ID" value="RYU10150.1"/>
    <property type="molecule type" value="Genomic_DNA"/>
</dbReference>
<comment type="caution">
    <text evidence="3">The sequence shown here is derived from an EMBL/GenBank/DDBJ whole genome shotgun (WGS) entry which is preliminary data.</text>
</comment>
<evidence type="ECO:0000313" key="4">
    <source>
        <dbReference type="Proteomes" id="UP000291189"/>
    </source>
</evidence>
<feature type="region of interest" description="Disordered" evidence="1">
    <location>
        <begin position="195"/>
        <end position="230"/>
    </location>
</feature>
<evidence type="ECO:0000313" key="3">
    <source>
        <dbReference type="EMBL" id="RYU10150.1"/>
    </source>
</evidence>
<feature type="compositionally biased region" description="Pro residues" evidence="1">
    <location>
        <begin position="208"/>
        <end position="230"/>
    </location>
</feature>
<proteinExistence type="predicted"/>
<feature type="domain" description="ARB-07466-like C-terminal" evidence="2">
    <location>
        <begin position="57"/>
        <end position="167"/>
    </location>
</feature>
<dbReference type="OrthoDB" id="5181100at2"/>
<gene>
    <name evidence="3" type="ORF">ETU37_17190</name>
</gene>
<accession>A0A4Q5IVS2</accession>
<dbReference type="Gene3D" id="2.60.120.430">
    <property type="entry name" value="Galactose-binding lectin"/>
    <property type="match status" value="1"/>
</dbReference>
<dbReference type="RefSeq" id="WP_129988588.1">
    <property type="nucleotide sequence ID" value="NZ_SDPU01000032.1"/>
</dbReference>